<dbReference type="AlphaFoldDB" id="A0A540VS13"/>
<dbReference type="InterPro" id="IPR004919">
    <property type="entry name" value="GmrSD_N"/>
</dbReference>
<evidence type="ECO:0000259" key="1">
    <source>
        <dbReference type="Pfam" id="PF03235"/>
    </source>
</evidence>
<feature type="domain" description="GmrSD restriction endonucleases C-terminal" evidence="2">
    <location>
        <begin position="479"/>
        <end position="549"/>
    </location>
</feature>
<gene>
    <name evidence="3" type="ORF">FKY71_08025</name>
</gene>
<dbReference type="Proteomes" id="UP000315400">
    <property type="component" value="Unassembled WGS sequence"/>
</dbReference>
<accession>A0A540VS13</accession>
<dbReference type="PANTHER" id="PTHR35149">
    <property type="entry name" value="SLL5132 PROTEIN"/>
    <property type="match status" value="1"/>
</dbReference>
<dbReference type="PANTHER" id="PTHR35149:SF2">
    <property type="entry name" value="DUF262 DOMAIN-CONTAINING PROTEIN"/>
    <property type="match status" value="1"/>
</dbReference>
<evidence type="ECO:0000259" key="2">
    <source>
        <dbReference type="Pfam" id="PF07510"/>
    </source>
</evidence>
<protein>
    <submittedName>
        <fullName evidence="3">DUF262 domain-containing protein</fullName>
    </submittedName>
</protein>
<evidence type="ECO:0000313" key="4">
    <source>
        <dbReference type="Proteomes" id="UP000315400"/>
    </source>
</evidence>
<feature type="domain" description="GmrSD restriction endonucleases N-terminal" evidence="1">
    <location>
        <begin position="13"/>
        <end position="226"/>
    </location>
</feature>
<comment type="caution">
    <text evidence="3">The sequence shown here is derived from an EMBL/GenBank/DDBJ whole genome shotgun (WGS) entry which is preliminary data.</text>
</comment>
<dbReference type="Pfam" id="PF07510">
    <property type="entry name" value="GmrSD_C"/>
    <property type="match status" value="1"/>
</dbReference>
<reference evidence="3 4" key="1">
    <citation type="submission" date="2019-06" db="EMBL/GenBank/DDBJ databases">
        <title>Metagenome assembled Genome of Spiribacter salinus SL48-SHIP from the microbial mat of Salt Lake 48 (Novosibirsk region, Russia).</title>
        <authorList>
            <person name="Shipova A."/>
            <person name="Rozanov A.S."/>
            <person name="Bryanskaya A.V."/>
            <person name="Peltek S.E."/>
        </authorList>
    </citation>
    <scope>NUCLEOTIDE SEQUENCE [LARGE SCALE GENOMIC DNA]</scope>
    <source>
        <strain evidence="3">SL48-SHIP-2</strain>
    </source>
</reference>
<organism evidence="3 4">
    <name type="scientific">Spiribacter salinus</name>
    <dbReference type="NCBI Taxonomy" id="1335746"/>
    <lineage>
        <taxon>Bacteria</taxon>
        <taxon>Pseudomonadati</taxon>
        <taxon>Pseudomonadota</taxon>
        <taxon>Gammaproteobacteria</taxon>
        <taxon>Chromatiales</taxon>
        <taxon>Ectothiorhodospiraceae</taxon>
        <taxon>Spiribacter</taxon>
    </lineage>
</organism>
<dbReference type="Pfam" id="PF03235">
    <property type="entry name" value="GmrSD_N"/>
    <property type="match status" value="1"/>
</dbReference>
<dbReference type="InterPro" id="IPR011089">
    <property type="entry name" value="GmrSD_C"/>
</dbReference>
<dbReference type="EMBL" id="VIFK01000054">
    <property type="protein sequence ID" value="TQE99550.1"/>
    <property type="molecule type" value="Genomic_DNA"/>
</dbReference>
<evidence type="ECO:0000313" key="3">
    <source>
        <dbReference type="EMBL" id="TQE99550.1"/>
    </source>
</evidence>
<sequence length="609" mass="71162">MREIRGDAKNIRSLLGGAKYAIDYYQREYRWARKQITELIDDLAEKFSGSHEERNERSAVEGYGHYFLGSIIISDKDGHKYIIDGQQRLTSLTLLLIYIHRQLEDDEQKGQLTDLIFSQKYGKRSFNLDVPERAACMDALFTGQPFEENGHPESVRNILHRYQDIDDYFPEELSGPNLPFFADWLIENVHLVEITAYSDADAYTIFETMNDRGLSLTPTDMLKGYLLANITDQEVRTRTSKVWRDHIARLQDIGKEEDADAIKAWLRGQHARTIRERKRDARPRDFDLIGTEFHRWVRDHEQDLGLKASTDFARFIEQDFSFYARWYARIRAAAETLTPGMETVFYNAQNNFTLQYPVLLAALSRSDSEENILRKIRITAGYLDIVIARRVWNWKATAYSNMQYNMFLVIKNIRGKPPTALAETLMARLVEDDDSFAGNDRFHLHGMNGKPIHRLLARMTDYIETCSGRSSRYPEYITRRGKNGYEVEHIWANHFERHSDEFGHPTDFAEYRNRIGGLLLLPKSFNASYGDLPYEKKREHYLKQNLLAQSLHELAYQNDPGFKRFVNESGLPFRPHPEFRKADLDARQALYGQIAEQVWNPENLLREVR</sequence>
<proteinExistence type="predicted"/>
<name>A0A540VS13_9GAMM</name>